<keyword evidence="6 8" id="KW-0472">Membrane</keyword>
<keyword evidence="7" id="KW-0131">Cell cycle</keyword>
<dbReference type="Proteomes" id="UP001486565">
    <property type="component" value="Chromosome"/>
</dbReference>
<dbReference type="InterPro" id="IPR050487">
    <property type="entry name" value="FtsQ_DivIB"/>
</dbReference>
<evidence type="ECO:0000256" key="3">
    <source>
        <dbReference type="ARBA" id="ARBA00022618"/>
    </source>
</evidence>
<dbReference type="RefSeq" id="WP_341877168.1">
    <property type="nucleotide sequence ID" value="NZ_CP121687.1"/>
</dbReference>
<evidence type="ECO:0000256" key="2">
    <source>
        <dbReference type="ARBA" id="ARBA00022475"/>
    </source>
</evidence>
<dbReference type="InterPro" id="IPR013685">
    <property type="entry name" value="POTRA_FtsQ_type"/>
</dbReference>
<evidence type="ECO:0000256" key="6">
    <source>
        <dbReference type="ARBA" id="ARBA00023136"/>
    </source>
</evidence>
<evidence type="ECO:0000313" key="11">
    <source>
        <dbReference type="Proteomes" id="UP001486565"/>
    </source>
</evidence>
<evidence type="ECO:0000256" key="7">
    <source>
        <dbReference type="ARBA" id="ARBA00023306"/>
    </source>
</evidence>
<keyword evidence="2" id="KW-1003">Cell membrane</keyword>
<sequence>MGRIIPINNVQRQSKFTKILIIVILIVVFFLLFFTSPLFSVQKIVVRGNDHYSEEQIIEKINFNLNQNIFLLQKQKAEKLLCQDPYIESASIEIQWPNQINILIDERKVVGYVPYVGTYLYIDKDGRVLETSSAYTENLPIVHGLEFDHFEIGQVIPVKNKSSLNVVAVMAQMMLKYNLLEDIIKIDVSDPSDTHIYVKKLDVSMGNVEEFDKKIQWMIQIMNVYDMGKVDLKNIDKGRAVFSPLT</sequence>
<keyword evidence="11" id="KW-1185">Reference proteome</keyword>
<keyword evidence="5 8" id="KW-1133">Transmembrane helix</keyword>
<keyword evidence="3" id="KW-0132">Cell division</keyword>
<organism evidence="10 11">
    <name type="scientific">Defluviitalea saccharophila</name>
    <dbReference type="NCBI Taxonomy" id="879970"/>
    <lineage>
        <taxon>Bacteria</taxon>
        <taxon>Bacillati</taxon>
        <taxon>Bacillota</taxon>
        <taxon>Clostridia</taxon>
        <taxon>Lachnospirales</taxon>
        <taxon>Defluviitaleaceae</taxon>
        <taxon>Defluviitalea</taxon>
    </lineage>
</organism>
<dbReference type="Pfam" id="PF03799">
    <property type="entry name" value="FtsQ_DivIB_C"/>
    <property type="match status" value="1"/>
</dbReference>
<proteinExistence type="predicted"/>
<name>A0ABZ2Y4C5_9FIRM</name>
<keyword evidence="4 8" id="KW-0812">Transmembrane</keyword>
<dbReference type="InterPro" id="IPR034746">
    <property type="entry name" value="POTRA"/>
</dbReference>
<protein>
    <submittedName>
        <fullName evidence="10">FtsQ-type POTRA domain-containing protein</fullName>
    </submittedName>
</protein>
<accession>A0ABZ2Y4C5</accession>
<evidence type="ECO:0000256" key="1">
    <source>
        <dbReference type="ARBA" id="ARBA00004370"/>
    </source>
</evidence>
<dbReference type="Pfam" id="PF08478">
    <property type="entry name" value="POTRA_1"/>
    <property type="match status" value="1"/>
</dbReference>
<evidence type="ECO:0000256" key="8">
    <source>
        <dbReference type="SAM" id="Phobius"/>
    </source>
</evidence>
<reference evidence="10 11" key="1">
    <citation type="submission" date="2023-03" db="EMBL/GenBank/DDBJ databases">
        <title>Novel Species.</title>
        <authorList>
            <person name="Ma S."/>
        </authorList>
    </citation>
    <scope>NUCLEOTIDE SEQUENCE [LARGE SCALE GENOMIC DNA]</scope>
    <source>
        <strain evidence="10 11">LIND6LT2</strain>
    </source>
</reference>
<evidence type="ECO:0000259" key="9">
    <source>
        <dbReference type="PROSITE" id="PS51779"/>
    </source>
</evidence>
<feature type="transmembrane region" description="Helical" evidence="8">
    <location>
        <begin position="20"/>
        <end position="39"/>
    </location>
</feature>
<comment type="subcellular location">
    <subcellularLocation>
        <location evidence="1">Membrane</location>
    </subcellularLocation>
</comment>
<dbReference type="Gene3D" id="3.10.20.310">
    <property type="entry name" value="membrane protein fhac"/>
    <property type="match status" value="1"/>
</dbReference>
<evidence type="ECO:0000313" key="10">
    <source>
        <dbReference type="EMBL" id="WZL70206.1"/>
    </source>
</evidence>
<gene>
    <name evidence="10" type="ORF">QBE51_01360</name>
</gene>
<dbReference type="InterPro" id="IPR005548">
    <property type="entry name" value="Cell_div_FtsQ/DivIB_C"/>
</dbReference>
<evidence type="ECO:0000256" key="5">
    <source>
        <dbReference type="ARBA" id="ARBA00022989"/>
    </source>
</evidence>
<dbReference type="PANTHER" id="PTHR37820">
    <property type="entry name" value="CELL DIVISION PROTEIN DIVIB"/>
    <property type="match status" value="1"/>
</dbReference>
<dbReference type="PANTHER" id="PTHR37820:SF1">
    <property type="entry name" value="CELL DIVISION PROTEIN FTSQ"/>
    <property type="match status" value="1"/>
</dbReference>
<dbReference type="EMBL" id="CP121687">
    <property type="protein sequence ID" value="WZL70206.1"/>
    <property type="molecule type" value="Genomic_DNA"/>
</dbReference>
<feature type="domain" description="POTRA" evidence="9">
    <location>
        <begin position="39"/>
        <end position="107"/>
    </location>
</feature>
<dbReference type="PROSITE" id="PS51779">
    <property type="entry name" value="POTRA"/>
    <property type="match status" value="1"/>
</dbReference>
<evidence type="ECO:0000256" key="4">
    <source>
        <dbReference type="ARBA" id="ARBA00022692"/>
    </source>
</evidence>